<feature type="transmembrane region" description="Helical" evidence="1">
    <location>
        <begin position="127"/>
        <end position="144"/>
    </location>
</feature>
<evidence type="ECO:0008006" key="4">
    <source>
        <dbReference type="Google" id="ProtNLM"/>
    </source>
</evidence>
<feature type="transmembrane region" description="Helical" evidence="1">
    <location>
        <begin position="150"/>
        <end position="169"/>
    </location>
</feature>
<dbReference type="AlphaFoldDB" id="A0A1G1VLZ6"/>
<sequence>MRKKLKKAVPIVILVLLPFALFYKAALGSSIITSGDFSGSDLLDLHFPFKAILHRTLPKGLLPLWEPNVSLGFPILAEGQSGPLYPLNIITSFLPPELDLNLSIIITFILAAIFTYFYSRSLGLNRFSALISGIAFAFSAFFVARLKHLNMINVAAWVPFIFWMTRKFFLERKPRYALLTGIGFALQLLAGHPQMAFFSFFIFLIYYIFEAGLAIARANAASTLPLAFIGFSLITATAVGLSAVQLLPTLELSQFSQRQEFTIQTATAYPFHPKNLITLIAPYYFGNPATGTYGEDIRTTGIFWENVSYIGLLPLILALWAVARNLKTKPRSPYLTFFTALALLSLLLMMGRALPLYKALWNLLPGFSLFRFPTRFNLFLILSLAILAGWGANLLIQRLNALRKRPRFSKSEGVRFTWPLKTLSTQILIVVFILTDLFVFATTYLGFMPMDEFQEEPEVVKRLRDDGDRFRIYSLTQYGQSPYSALGWKKGGDAILAMRKAIPPNNNVIYNLDSFTDRAWFEGGLGLRRRQHLEDFLLNENTDPFIIGKVLGTFNVKYLIAFADSIGLEIEKVEEYDLGDQFASSIKLFENKQVVPRVFFVPEAEVLPGEQAVFNRLKSLDFLPTKTVLLEKQPSELPRQFVGALDTFHEENPVSITRYANTEVEINADIKDHGFLVLSDMNYPGWKAQVDGNDKEVLQANYLVRALELDPGHHTIRFFFDPLSFKIGALISGSTAIMIIILLSIKFIKIYDGRKKT</sequence>
<feature type="transmembrane region" description="Helical" evidence="1">
    <location>
        <begin position="100"/>
        <end position="118"/>
    </location>
</feature>
<name>A0A1G1VLZ6_9BACT</name>
<dbReference type="InterPro" id="IPR018580">
    <property type="entry name" value="Uncharacterised_YfhO"/>
</dbReference>
<feature type="transmembrane region" description="Helical" evidence="1">
    <location>
        <begin position="223"/>
        <end position="247"/>
    </location>
</feature>
<feature type="transmembrane region" description="Helical" evidence="1">
    <location>
        <begin position="198"/>
        <end position="216"/>
    </location>
</feature>
<accession>A0A1G1VLZ6</accession>
<feature type="transmembrane region" description="Helical" evidence="1">
    <location>
        <begin position="376"/>
        <end position="396"/>
    </location>
</feature>
<dbReference type="Proteomes" id="UP000179069">
    <property type="component" value="Unassembled WGS sequence"/>
</dbReference>
<feature type="transmembrane region" description="Helical" evidence="1">
    <location>
        <begin position="302"/>
        <end position="322"/>
    </location>
</feature>
<gene>
    <name evidence="2" type="ORF">A2785_01215</name>
</gene>
<feature type="transmembrane region" description="Helical" evidence="1">
    <location>
        <begin position="427"/>
        <end position="447"/>
    </location>
</feature>
<dbReference type="Pfam" id="PF09586">
    <property type="entry name" value="YfhO"/>
    <property type="match status" value="2"/>
</dbReference>
<evidence type="ECO:0000313" key="3">
    <source>
        <dbReference type="Proteomes" id="UP000179069"/>
    </source>
</evidence>
<feature type="transmembrane region" description="Helical" evidence="1">
    <location>
        <begin position="176"/>
        <end position="192"/>
    </location>
</feature>
<keyword evidence="1" id="KW-0472">Membrane</keyword>
<evidence type="ECO:0000256" key="1">
    <source>
        <dbReference type="SAM" id="Phobius"/>
    </source>
</evidence>
<keyword evidence="1" id="KW-1133">Transmembrane helix</keyword>
<evidence type="ECO:0000313" key="2">
    <source>
        <dbReference type="EMBL" id="OGY16411.1"/>
    </source>
</evidence>
<protein>
    <recommendedName>
        <fullName evidence="4">Membrane protein 6-pyruvoyl-tetrahydropterin synthase-related domain-containing protein</fullName>
    </recommendedName>
</protein>
<proteinExistence type="predicted"/>
<feature type="transmembrane region" description="Helical" evidence="1">
    <location>
        <begin position="727"/>
        <end position="748"/>
    </location>
</feature>
<dbReference type="PANTHER" id="PTHR38454">
    <property type="entry name" value="INTEGRAL MEMBRANE PROTEIN-RELATED"/>
    <property type="match status" value="1"/>
</dbReference>
<dbReference type="EMBL" id="MHCI01000016">
    <property type="protein sequence ID" value="OGY16411.1"/>
    <property type="molecule type" value="Genomic_DNA"/>
</dbReference>
<feature type="transmembrane region" description="Helical" evidence="1">
    <location>
        <begin position="334"/>
        <end position="356"/>
    </location>
</feature>
<keyword evidence="1" id="KW-0812">Transmembrane</keyword>
<reference evidence="2 3" key="1">
    <citation type="journal article" date="2016" name="Nat. Commun.">
        <title>Thousands of microbial genomes shed light on interconnected biogeochemical processes in an aquifer system.</title>
        <authorList>
            <person name="Anantharaman K."/>
            <person name="Brown C.T."/>
            <person name="Hug L.A."/>
            <person name="Sharon I."/>
            <person name="Castelle C.J."/>
            <person name="Probst A.J."/>
            <person name="Thomas B.C."/>
            <person name="Singh A."/>
            <person name="Wilkins M.J."/>
            <person name="Karaoz U."/>
            <person name="Brodie E.L."/>
            <person name="Williams K.H."/>
            <person name="Hubbard S.S."/>
            <person name="Banfield J.F."/>
        </authorList>
    </citation>
    <scope>NUCLEOTIDE SEQUENCE [LARGE SCALE GENOMIC DNA]</scope>
</reference>
<dbReference type="PANTHER" id="PTHR38454:SF1">
    <property type="entry name" value="INTEGRAL MEMBRANE PROTEIN"/>
    <property type="match status" value="1"/>
</dbReference>
<organism evidence="2 3">
    <name type="scientific">Candidatus Chisholmbacteria bacterium RIFCSPHIGHO2_01_FULL_49_18</name>
    <dbReference type="NCBI Taxonomy" id="1797590"/>
    <lineage>
        <taxon>Bacteria</taxon>
        <taxon>Candidatus Chisholmiibacteriota</taxon>
    </lineage>
</organism>
<comment type="caution">
    <text evidence="2">The sequence shown here is derived from an EMBL/GenBank/DDBJ whole genome shotgun (WGS) entry which is preliminary data.</text>
</comment>